<dbReference type="Proteomes" id="UP000584663">
    <property type="component" value="Unassembled WGS sequence"/>
</dbReference>
<reference evidence="2 3" key="1">
    <citation type="submission" date="2020-08" db="EMBL/GenBank/DDBJ databases">
        <title>Genomic Encyclopedia of Type Strains, Phase IV (KMG-IV): sequencing the most valuable type-strain genomes for metagenomic binning, comparative biology and taxonomic classification.</title>
        <authorList>
            <person name="Goeker M."/>
        </authorList>
    </citation>
    <scope>NUCLEOTIDE SEQUENCE [LARGE SCALE GENOMIC DNA]</scope>
    <source>
        <strain evidence="2 3">DSM 14562</strain>
    </source>
</reference>
<accession>A0ABR6KBQ5</accession>
<evidence type="ECO:0000256" key="1">
    <source>
        <dbReference type="SAM" id="SignalP"/>
    </source>
</evidence>
<gene>
    <name evidence="2" type="ORF">GGQ89_002778</name>
</gene>
<dbReference type="RefSeq" id="WP_237243630.1">
    <property type="nucleotide sequence ID" value="NZ_JACHNX010000011.1"/>
</dbReference>
<dbReference type="EMBL" id="JACHNX010000011">
    <property type="protein sequence ID" value="MBB4610544.1"/>
    <property type="molecule type" value="Genomic_DNA"/>
</dbReference>
<organism evidence="2 3">
    <name type="scientific">Sphingomonas yabuuchiae</name>
    <dbReference type="NCBI Taxonomy" id="172044"/>
    <lineage>
        <taxon>Bacteria</taxon>
        <taxon>Pseudomonadati</taxon>
        <taxon>Pseudomonadota</taxon>
        <taxon>Alphaproteobacteria</taxon>
        <taxon>Sphingomonadales</taxon>
        <taxon>Sphingomonadaceae</taxon>
        <taxon>Sphingomonas</taxon>
    </lineage>
</organism>
<sequence length="131" mass="14053">MSGIRNGLPKSALRLATFLPLAVSALALSSCDGGSDRSMVGPHNASTVPGFLGQRIVYCDDGSRADVDYLVDGLQMAVTWLPHGKTQILRANRTGEEFRSRHLKAIVAGKSIAFTFSNKRIRACHPIEEGG</sequence>
<protein>
    <recommendedName>
        <fullName evidence="4">C-type lysozyme inhibitor domain-containing protein</fullName>
    </recommendedName>
</protein>
<name>A0ABR6KBQ5_9SPHN</name>
<proteinExistence type="predicted"/>
<evidence type="ECO:0000313" key="3">
    <source>
        <dbReference type="Proteomes" id="UP000584663"/>
    </source>
</evidence>
<dbReference type="PROSITE" id="PS51257">
    <property type="entry name" value="PROKAR_LIPOPROTEIN"/>
    <property type="match status" value="1"/>
</dbReference>
<keyword evidence="1" id="KW-0732">Signal</keyword>
<feature type="signal peptide" evidence="1">
    <location>
        <begin position="1"/>
        <end position="27"/>
    </location>
</feature>
<comment type="caution">
    <text evidence="2">The sequence shown here is derived from an EMBL/GenBank/DDBJ whole genome shotgun (WGS) entry which is preliminary data.</text>
</comment>
<evidence type="ECO:0008006" key="4">
    <source>
        <dbReference type="Google" id="ProtNLM"/>
    </source>
</evidence>
<keyword evidence="3" id="KW-1185">Reference proteome</keyword>
<evidence type="ECO:0000313" key="2">
    <source>
        <dbReference type="EMBL" id="MBB4610544.1"/>
    </source>
</evidence>
<feature type="chain" id="PRO_5046583105" description="C-type lysozyme inhibitor domain-containing protein" evidence="1">
    <location>
        <begin position="28"/>
        <end position="131"/>
    </location>
</feature>